<accession>A0A1I7ZLG6</accession>
<reference evidence="3" key="1">
    <citation type="submission" date="2016-11" db="UniProtKB">
        <authorList>
            <consortium name="WormBaseParasite"/>
        </authorList>
    </citation>
    <scope>IDENTIFICATION</scope>
</reference>
<organism evidence="2 3">
    <name type="scientific">Steinernema glaseri</name>
    <dbReference type="NCBI Taxonomy" id="37863"/>
    <lineage>
        <taxon>Eukaryota</taxon>
        <taxon>Metazoa</taxon>
        <taxon>Ecdysozoa</taxon>
        <taxon>Nematoda</taxon>
        <taxon>Chromadorea</taxon>
        <taxon>Rhabditida</taxon>
        <taxon>Tylenchina</taxon>
        <taxon>Panagrolaimomorpha</taxon>
        <taxon>Strongyloidoidea</taxon>
        <taxon>Steinernematidae</taxon>
        <taxon>Steinernema</taxon>
    </lineage>
</organism>
<evidence type="ECO:0000256" key="1">
    <source>
        <dbReference type="SAM" id="SignalP"/>
    </source>
</evidence>
<proteinExistence type="predicted"/>
<keyword evidence="1" id="KW-0732">Signal</keyword>
<evidence type="ECO:0000313" key="3">
    <source>
        <dbReference type="WBParaSite" id="L893_g27600.t1"/>
    </source>
</evidence>
<name>A0A1I7ZLG6_9BILA</name>
<protein>
    <submittedName>
        <fullName evidence="3">Uncharacterized protein</fullName>
    </submittedName>
</protein>
<dbReference type="Proteomes" id="UP000095287">
    <property type="component" value="Unplaced"/>
</dbReference>
<dbReference type="AlphaFoldDB" id="A0A1I7ZLG6"/>
<sequence length="76" mass="9004">MYRQLLPYIVVYLALYAAVVDCEGLADVHLDKEIQVAESSGTSRAHRVERYGFWRPWWRPWGWGWGCCWGWGWGKK</sequence>
<feature type="signal peptide" evidence="1">
    <location>
        <begin position="1"/>
        <end position="22"/>
    </location>
</feature>
<dbReference type="WBParaSite" id="L893_g27600.t1">
    <property type="protein sequence ID" value="L893_g27600.t1"/>
    <property type="gene ID" value="L893_g27600"/>
</dbReference>
<feature type="chain" id="PRO_5009313627" evidence="1">
    <location>
        <begin position="23"/>
        <end position="76"/>
    </location>
</feature>
<evidence type="ECO:0000313" key="2">
    <source>
        <dbReference type="Proteomes" id="UP000095287"/>
    </source>
</evidence>
<keyword evidence="2" id="KW-1185">Reference proteome</keyword>